<dbReference type="RefSeq" id="WP_135432642.1">
    <property type="nucleotide sequence ID" value="NZ_RPEM01000010.1"/>
</dbReference>
<dbReference type="SUPFAM" id="SSF51120">
    <property type="entry name" value="beta-Roll"/>
    <property type="match status" value="1"/>
</dbReference>
<name>A0ABY2KIS2_9RHOB</name>
<comment type="caution">
    <text evidence="2">The sequence shown here is derived from an EMBL/GenBank/DDBJ whole genome shotgun (WGS) entry which is preliminary data.</text>
</comment>
<feature type="region of interest" description="Disordered" evidence="1">
    <location>
        <begin position="1"/>
        <end position="39"/>
    </location>
</feature>
<reference evidence="2 3" key="1">
    <citation type="submission" date="2018-11" db="EMBL/GenBank/DDBJ databases">
        <title>Tabrizicola sp. isolated from sediment of alpine lake.</title>
        <authorList>
            <person name="Liu Z."/>
        </authorList>
    </citation>
    <scope>NUCLEOTIDE SEQUENCE [LARGE SCALE GENOMIC DNA]</scope>
    <source>
        <strain evidence="2 3">DRYC-M-16</strain>
    </source>
</reference>
<protein>
    <submittedName>
        <fullName evidence="2">Uncharacterized protein</fullName>
    </submittedName>
</protein>
<evidence type="ECO:0000256" key="1">
    <source>
        <dbReference type="SAM" id="MobiDB-lite"/>
    </source>
</evidence>
<sequence length="115" mass="11934">MRKRHVERRATSDAISGRQGDDTINAHGGNDLAHGGGGPALLDMTQLTMTEDYTGTVTFTSEGAGFKNALVIYKVAEDGTIGEVEVVFANASAQGSDGTLFSGQSSVQVELNAAD</sequence>
<evidence type="ECO:0000313" key="2">
    <source>
        <dbReference type="EMBL" id="TGD42255.1"/>
    </source>
</evidence>
<dbReference type="InterPro" id="IPR001343">
    <property type="entry name" value="Hemolysn_Ca-bd"/>
</dbReference>
<gene>
    <name evidence="2" type="ORF">EEB11_14965</name>
</gene>
<dbReference type="EMBL" id="RPEM01000010">
    <property type="protein sequence ID" value="TGD42255.1"/>
    <property type="molecule type" value="Genomic_DNA"/>
</dbReference>
<dbReference type="InterPro" id="IPR011049">
    <property type="entry name" value="Serralysin-like_metalloprot_C"/>
</dbReference>
<dbReference type="Pfam" id="PF00353">
    <property type="entry name" value="HemolysinCabind"/>
    <property type="match status" value="1"/>
</dbReference>
<organism evidence="2 3">
    <name type="scientific">Pseudotabrizicola sediminis</name>
    <dbReference type="NCBI Taxonomy" id="2486418"/>
    <lineage>
        <taxon>Bacteria</taxon>
        <taxon>Pseudomonadati</taxon>
        <taxon>Pseudomonadota</taxon>
        <taxon>Alphaproteobacteria</taxon>
        <taxon>Rhodobacterales</taxon>
        <taxon>Paracoccaceae</taxon>
        <taxon>Pseudotabrizicola</taxon>
    </lineage>
</organism>
<accession>A0ABY2KIS2</accession>
<dbReference type="Proteomes" id="UP000297741">
    <property type="component" value="Unassembled WGS sequence"/>
</dbReference>
<keyword evidence="3" id="KW-1185">Reference proteome</keyword>
<evidence type="ECO:0000313" key="3">
    <source>
        <dbReference type="Proteomes" id="UP000297741"/>
    </source>
</evidence>
<proteinExistence type="predicted"/>